<gene>
    <name evidence="4" type="ORF">Syun_026269</name>
</gene>
<evidence type="ECO:0000313" key="4">
    <source>
        <dbReference type="EMBL" id="KAK9099224.1"/>
    </source>
</evidence>
<protein>
    <submittedName>
        <fullName evidence="4">Uncharacterized protein</fullName>
    </submittedName>
</protein>
<dbReference type="Pfam" id="PF00400">
    <property type="entry name" value="WD40"/>
    <property type="match status" value="6"/>
</dbReference>
<feature type="repeat" description="WD" evidence="3">
    <location>
        <begin position="287"/>
        <end position="326"/>
    </location>
</feature>
<dbReference type="InterPro" id="IPR036322">
    <property type="entry name" value="WD40_repeat_dom_sf"/>
</dbReference>
<comment type="caution">
    <text evidence="4">The sequence shown here is derived from an EMBL/GenBank/DDBJ whole genome shotgun (WGS) entry which is preliminary data.</text>
</comment>
<dbReference type="SUPFAM" id="SSF50978">
    <property type="entry name" value="WD40 repeat-like"/>
    <property type="match status" value="1"/>
</dbReference>
<dbReference type="InterPro" id="IPR015943">
    <property type="entry name" value="WD40/YVTN_repeat-like_dom_sf"/>
</dbReference>
<evidence type="ECO:0000313" key="5">
    <source>
        <dbReference type="Proteomes" id="UP001420932"/>
    </source>
</evidence>
<dbReference type="Gene3D" id="2.130.10.10">
    <property type="entry name" value="YVTN repeat-like/Quinoprotein amine dehydrogenase"/>
    <property type="match status" value="2"/>
</dbReference>
<evidence type="ECO:0000256" key="3">
    <source>
        <dbReference type="PROSITE-ProRule" id="PRU00221"/>
    </source>
</evidence>
<evidence type="ECO:0000256" key="2">
    <source>
        <dbReference type="ARBA" id="ARBA00022737"/>
    </source>
</evidence>
<keyword evidence="2" id="KW-0677">Repeat</keyword>
<dbReference type="Proteomes" id="UP001420932">
    <property type="component" value="Unassembled WGS sequence"/>
</dbReference>
<dbReference type="SMART" id="SM00320">
    <property type="entry name" value="WD40"/>
    <property type="match status" value="7"/>
</dbReference>
<dbReference type="PANTHER" id="PTHR22844">
    <property type="entry name" value="F-BOX AND WD40 DOMAIN PROTEIN"/>
    <property type="match status" value="1"/>
</dbReference>
<keyword evidence="5" id="KW-1185">Reference proteome</keyword>
<proteinExistence type="predicted"/>
<organism evidence="4 5">
    <name type="scientific">Stephania yunnanensis</name>
    <dbReference type="NCBI Taxonomy" id="152371"/>
    <lineage>
        <taxon>Eukaryota</taxon>
        <taxon>Viridiplantae</taxon>
        <taxon>Streptophyta</taxon>
        <taxon>Embryophyta</taxon>
        <taxon>Tracheophyta</taxon>
        <taxon>Spermatophyta</taxon>
        <taxon>Magnoliopsida</taxon>
        <taxon>Ranunculales</taxon>
        <taxon>Menispermaceae</taxon>
        <taxon>Menispermoideae</taxon>
        <taxon>Cissampelideae</taxon>
        <taxon>Stephania</taxon>
    </lineage>
</organism>
<sequence>MVESPLTHVLLRASSISSTPPSPDSPWMLTPQHPSPSPTLLYHCVTSLHRQEGNILSIAALKGIVFTGTQSSRIRVWRPPECIERGHLKTTSGNVRGILAYGNLLFTAHKDCKVRIWSMSFADNFRAKKISTLPRRRSFLSSIIPRGNNHYDQHRDCISCLAYYNAEDLVYTASWDKTVKTWRVCDQRCVDSFVAHEDVINAIVVSQEDGCLFTSSSDGAVKIWRRVYGENSHSLTMTLKFQPSPVNALALSSNMTSCYLYSGSSDGIINFWEKEKGSGRFNHGGFLRGHRFSVLCLVALEGVLISGSEDTTIRVWKREEGGGFHTCLAVLDGHRGPVRCMAACLETEKNVMGFLVYSASLDGTLKVWRVKVFPGEKSGNKEIGDNDDNVDIVTMSSDSHNGKALMEYEMISPVLSPSWVEKKRQG</sequence>
<dbReference type="PANTHER" id="PTHR22844:SF213">
    <property type="entry name" value="OS01G0232200 PROTEIN"/>
    <property type="match status" value="1"/>
</dbReference>
<evidence type="ECO:0000256" key="1">
    <source>
        <dbReference type="ARBA" id="ARBA00022574"/>
    </source>
</evidence>
<dbReference type="AlphaFoldDB" id="A0AAP0HW85"/>
<name>A0AAP0HW85_9MAGN</name>
<dbReference type="PROSITE" id="PS50082">
    <property type="entry name" value="WD_REPEATS_2"/>
    <property type="match status" value="3"/>
</dbReference>
<feature type="repeat" description="WD" evidence="3">
    <location>
        <begin position="151"/>
        <end position="192"/>
    </location>
</feature>
<feature type="repeat" description="WD" evidence="3">
    <location>
        <begin position="193"/>
        <end position="224"/>
    </location>
</feature>
<dbReference type="InterPro" id="IPR001680">
    <property type="entry name" value="WD40_rpt"/>
</dbReference>
<dbReference type="PRINTS" id="PR00320">
    <property type="entry name" value="GPROTEINBRPT"/>
</dbReference>
<dbReference type="CDD" id="cd00200">
    <property type="entry name" value="WD40"/>
    <property type="match status" value="1"/>
</dbReference>
<dbReference type="InterPro" id="IPR020472">
    <property type="entry name" value="WD40_PAC1"/>
</dbReference>
<reference evidence="4 5" key="1">
    <citation type="submission" date="2024-01" db="EMBL/GenBank/DDBJ databases">
        <title>Genome assemblies of Stephania.</title>
        <authorList>
            <person name="Yang L."/>
        </authorList>
    </citation>
    <scope>NUCLEOTIDE SEQUENCE [LARGE SCALE GENOMIC DNA]</scope>
    <source>
        <strain evidence="4">YNDBR</strain>
        <tissue evidence="4">Leaf</tissue>
    </source>
</reference>
<dbReference type="EMBL" id="JBBNAF010000011">
    <property type="protein sequence ID" value="KAK9099224.1"/>
    <property type="molecule type" value="Genomic_DNA"/>
</dbReference>
<dbReference type="PROSITE" id="PS50294">
    <property type="entry name" value="WD_REPEATS_REGION"/>
    <property type="match status" value="1"/>
</dbReference>
<keyword evidence="1 3" id="KW-0853">WD repeat</keyword>
<accession>A0AAP0HW85</accession>
<dbReference type="InterPro" id="IPR045182">
    <property type="entry name" value="JINGUBANG-like"/>
</dbReference>